<dbReference type="AlphaFoldDB" id="A0A6P6DI73"/>
<sequence>MHLCQGDELLIGTVNQQHREGDREATAVGRTVLPFTEPGSGQPAAWDSLLRPEGEGPRCLHCTEAAAGPREDPQERQKQLKKKQKNRVAAQRSRQKHTDRADALHQQQESLEKHNEALRKEIRGLQAELTRWSQTLQLHEHLCPRGCSLHPAPEPPDCWGQGGWLPGQLAPQGQHSCQEQPGLFQSPVSCLPAQRLHPDPQPGDPCGLLPSPLSLLSLSPAVVTLPLAQMCSSHVPSASPTGPSLLGSSPQLSGPLLSSSAQATPPHPLGQEPPSSGELESSLEPEYLLQGSEHKAGPSVADWTGSALEPSRQSLLAFPLVASAQVHF</sequence>
<evidence type="ECO:0000256" key="2">
    <source>
        <dbReference type="ARBA" id="ARBA00022782"/>
    </source>
</evidence>
<dbReference type="FunFam" id="1.20.5.170:FF:000080">
    <property type="entry name" value="Basic leucine zipper transcriptional factor ATF-like 2"/>
    <property type="match status" value="1"/>
</dbReference>
<feature type="region of interest" description="Disordered" evidence="10">
    <location>
        <begin position="232"/>
        <end position="282"/>
    </location>
</feature>
<dbReference type="RefSeq" id="XP_023559754.1">
    <property type="nucleotide sequence ID" value="XM_023703986.1"/>
</dbReference>
<dbReference type="Proteomes" id="UP000515203">
    <property type="component" value="Unplaced"/>
</dbReference>
<dbReference type="CDD" id="cd14701">
    <property type="entry name" value="bZIP_BATF"/>
    <property type="match status" value="1"/>
</dbReference>
<dbReference type="OrthoDB" id="295274at2759"/>
<keyword evidence="7" id="KW-0539">Nucleus</keyword>
<evidence type="ECO:0000256" key="6">
    <source>
        <dbReference type="ARBA" id="ARBA00023163"/>
    </source>
</evidence>
<accession>A0A6P6DI73</accession>
<dbReference type="PROSITE" id="PS00036">
    <property type="entry name" value="BZIP_BASIC"/>
    <property type="match status" value="1"/>
</dbReference>
<dbReference type="PANTHER" id="PTHR23351:SF11">
    <property type="entry name" value="BASIC LEUCINE ZIPPER TRANSCRIPTIONAL FACTOR ATF-LIKE 2"/>
    <property type="match status" value="1"/>
</dbReference>
<feature type="compositionally biased region" description="Low complexity" evidence="10">
    <location>
        <begin position="236"/>
        <end position="263"/>
    </location>
</feature>
<keyword evidence="3" id="KW-0805">Transcription regulation</keyword>
<proteinExistence type="inferred from homology"/>
<dbReference type="Gene3D" id="1.20.5.170">
    <property type="match status" value="1"/>
</dbReference>
<evidence type="ECO:0000259" key="11">
    <source>
        <dbReference type="PROSITE" id="PS50217"/>
    </source>
</evidence>
<dbReference type="PANTHER" id="PTHR23351">
    <property type="entry name" value="FOS TRANSCRIPTION FACTOR-RELATED"/>
    <property type="match status" value="1"/>
</dbReference>
<organism evidence="12 13">
    <name type="scientific">Octodon degus</name>
    <name type="common">Degu</name>
    <name type="synonym">Sciurus degus</name>
    <dbReference type="NCBI Taxonomy" id="10160"/>
    <lineage>
        <taxon>Eukaryota</taxon>
        <taxon>Metazoa</taxon>
        <taxon>Chordata</taxon>
        <taxon>Craniata</taxon>
        <taxon>Vertebrata</taxon>
        <taxon>Euteleostomi</taxon>
        <taxon>Mammalia</taxon>
        <taxon>Eutheria</taxon>
        <taxon>Euarchontoglires</taxon>
        <taxon>Glires</taxon>
        <taxon>Rodentia</taxon>
        <taxon>Hystricomorpha</taxon>
        <taxon>Octodontidae</taxon>
        <taxon>Octodon</taxon>
    </lineage>
</organism>
<evidence type="ECO:0000256" key="5">
    <source>
        <dbReference type="ARBA" id="ARBA00023159"/>
    </source>
</evidence>
<comment type="similarity">
    <text evidence="1">Belongs to the bZIP family.</text>
</comment>
<feature type="domain" description="BZIP" evidence="11">
    <location>
        <begin position="76"/>
        <end position="139"/>
    </location>
</feature>
<evidence type="ECO:0000313" key="12">
    <source>
        <dbReference type="Proteomes" id="UP000515203"/>
    </source>
</evidence>
<keyword evidence="2" id="KW-0221">Differentiation</keyword>
<keyword evidence="6" id="KW-0804">Transcription</keyword>
<dbReference type="SUPFAM" id="SSF57959">
    <property type="entry name" value="Leucine zipper domain"/>
    <property type="match status" value="1"/>
</dbReference>
<dbReference type="GeneID" id="101583742"/>
<dbReference type="SMART" id="SM00338">
    <property type="entry name" value="BRLZ"/>
    <property type="match status" value="1"/>
</dbReference>
<evidence type="ECO:0000256" key="4">
    <source>
        <dbReference type="ARBA" id="ARBA00023125"/>
    </source>
</evidence>
<feature type="region of interest" description="Disordered" evidence="10">
    <location>
        <begin position="65"/>
        <end position="107"/>
    </location>
</feature>
<dbReference type="GO" id="GO:0000978">
    <property type="term" value="F:RNA polymerase II cis-regulatory region sequence-specific DNA binding"/>
    <property type="evidence" value="ECO:0007669"/>
    <property type="project" value="TreeGrafter"/>
</dbReference>
<evidence type="ECO:0000256" key="10">
    <source>
        <dbReference type="SAM" id="MobiDB-lite"/>
    </source>
</evidence>
<dbReference type="Pfam" id="PF00170">
    <property type="entry name" value="bZIP_1"/>
    <property type="match status" value="1"/>
</dbReference>
<evidence type="ECO:0000256" key="1">
    <source>
        <dbReference type="ARBA" id="ARBA00007163"/>
    </source>
</evidence>
<feature type="compositionally biased region" description="Low complexity" evidence="10">
    <location>
        <begin position="272"/>
        <end position="282"/>
    </location>
</feature>
<dbReference type="GO" id="GO:0000981">
    <property type="term" value="F:DNA-binding transcription factor activity, RNA polymerase II-specific"/>
    <property type="evidence" value="ECO:0007669"/>
    <property type="project" value="TreeGrafter"/>
</dbReference>
<evidence type="ECO:0000256" key="3">
    <source>
        <dbReference type="ARBA" id="ARBA00023015"/>
    </source>
</evidence>
<dbReference type="InParanoid" id="A0A6P6DI73"/>
<evidence type="ECO:0000256" key="7">
    <source>
        <dbReference type="ARBA" id="ARBA00023242"/>
    </source>
</evidence>
<name>A0A6P6DI73_OCTDE</name>
<comment type="subunit">
    <text evidence="8">Heterodimer; heterodimerizes with JUN family proteins.</text>
</comment>
<dbReference type="InterPro" id="IPR000837">
    <property type="entry name" value="AP-1"/>
</dbReference>
<evidence type="ECO:0000256" key="9">
    <source>
        <dbReference type="ARBA" id="ARBA00074031"/>
    </source>
</evidence>
<dbReference type="InterPro" id="IPR004827">
    <property type="entry name" value="bZIP"/>
</dbReference>
<dbReference type="FunCoup" id="A0A6P6DI73">
    <property type="interactions" value="520"/>
</dbReference>
<dbReference type="CTD" id="116071"/>
<dbReference type="InterPro" id="IPR046347">
    <property type="entry name" value="bZIP_sf"/>
</dbReference>
<gene>
    <name evidence="13" type="primary">Batf2</name>
</gene>
<keyword evidence="4" id="KW-0238">DNA-binding</keyword>
<reference evidence="13" key="1">
    <citation type="submission" date="2025-08" db="UniProtKB">
        <authorList>
            <consortium name="RefSeq"/>
        </authorList>
    </citation>
    <scope>IDENTIFICATION</scope>
</reference>
<dbReference type="PROSITE" id="PS50217">
    <property type="entry name" value="BZIP"/>
    <property type="match status" value="1"/>
</dbReference>
<evidence type="ECO:0000256" key="8">
    <source>
        <dbReference type="ARBA" id="ARBA00064452"/>
    </source>
</evidence>
<feature type="compositionally biased region" description="Basic and acidic residues" evidence="10">
    <location>
        <begin position="69"/>
        <end position="78"/>
    </location>
</feature>
<dbReference type="GO" id="GO:0030154">
    <property type="term" value="P:cell differentiation"/>
    <property type="evidence" value="ECO:0007669"/>
    <property type="project" value="UniProtKB-KW"/>
</dbReference>
<dbReference type="GO" id="GO:0005634">
    <property type="term" value="C:nucleus"/>
    <property type="evidence" value="ECO:0007669"/>
    <property type="project" value="TreeGrafter"/>
</dbReference>
<protein>
    <recommendedName>
        <fullName evidence="9">Basic leucine zipper transcriptional factor ATF-like 2</fullName>
    </recommendedName>
</protein>
<keyword evidence="5" id="KW-0010">Activator</keyword>
<evidence type="ECO:0000313" key="13">
    <source>
        <dbReference type="RefSeq" id="XP_023559754.1"/>
    </source>
</evidence>
<keyword evidence="12" id="KW-1185">Reference proteome</keyword>